<keyword evidence="2" id="KW-1185">Reference proteome</keyword>
<dbReference type="SUPFAM" id="SSF56935">
    <property type="entry name" value="Porins"/>
    <property type="match status" value="1"/>
</dbReference>
<dbReference type="OrthoDB" id="1151129at2"/>
<evidence type="ECO:0000313" key="2">
    <source>
        <dbReference type="Proteomes" id="UP000198412"/>
    </source>
</evidence>
<name>A0A238YAI0_9FLAO</name>
<dbReference type="Pfam" id="PF07396">
    <property type="entry name" value="Porin_O_P"/>
    <property type="match status" value="1"/>
</dbReference>
<dbReference type="RefSeq" id="WP_089378710.1">
    <property type="nucleotide sequence ID" value="NZ_FZNX01000004.1"/>
</dbReference>
<dbReference type="Proteomes" id="UP000198412">
    <property type="component" value="Unassembled WGS sequence"/>
</dbReference>
<reference evidence="2" key="1">
    <citation type="submission" date="2017-06" db="EMBL/GenBank/DDBJ databases">
        <authorList>
            <person name="Varghese N."/>
            <person name="Submissions S."/>
        </authorList>
    </citation>
    <scope>NUCLEOTIDE SEQUENCE [LARGE SCALE GENOMIC DNA]</scope>
    <source>
        <strain evidence="2">DSM 27993</strain>
    </source>
</reference>
<proteinExistence type="predicted"/>
<dbReference type="Gene3D" id="2.40.160.10">
    <property type="entry name" value="Porin"/>
    <property type="match status" value="1"/>
</dbReference>
<dbReference type="InterPro" id="IPR010870">
    <property type="entry name" value="Porin_O/P"/>
</dbReference>
<organism evidence="1 2">
    <name type="scientific">Lutibacter flavus</name>
    <dbReference type="NCBI Taxonomy" id="691689"/>
    <lineage>
        <taxon>Bacteria</taxon>
        <taxon>Pseudomonadati</taxon>
        <taxon>Bacteroidota</taxon>
        <taxon>Flavobacteriia</taxon>
        <taxon>Flavobacteriales</taxon>
        <taxon>Flavobacteriaceae</taxon>
        <taxon>Lutibacter</taxon>
    </lineage>
</organism>
<evidence type="ECO:0000313" key="1">
    <source>
        <dbReference type="EMBL" id="SNR68030.1"/>
    </source>
</evidence>
<accession>A0A238YAI0</accession>
<sequence>MRNKLSTLVVALILFGIGLNAQEVKTDVRINQYGQIVESVQLDAEARNSILTFVSENENYKFWFDNRVYFDGGIFFDGWDKDDVVGVDENTTFNPIGNGATIRRARIAMKVVMHKNWYGEIDFDFSGSATEIKDAYIKYTNDARDFNVKAGHFREGFSMETTTTSRYVTFIERSLISKFAPSRHLGLQVNYMKDKYLLVGGVHFNEQGGFEEVEFSQDANKDNGTDEGYSFTGRAVFRPIIDNEKVIHIGAAASYRTPKTHLEVPNSYRFSTRSISNVNRKKYLDTDDISNVDNNTLWNVELAGAYKNMMFQSEYINNDIKRLDDLSDVNLNGFYAQVGYLLGDGKYNYNKNEGEFTQVSRGSEKGELEVAFRFDYIDLNDEKAGVYGGSANGYTLGFNYHINSNIKLVLDYSYLDHDRYANGKGKLYVGHDVNGDLTKDPREVVEAKGKAGDDYGQLQMRIEIDF</sequence>
<gene>
    <name evidence="1" type="ORF">SAMN04488111_2420</name>
</gene>
<dbReference type="InterPro" id="IPR023614">
    <property type="entry name" value="Porin_dom_sf"/>
</dbReference>
<protein>
    <submittedName>
        <fullName evidence="1">Phosphate-selective porin OprO and OprP</fullName>
    </submittedName>
</protein>
<dbReference type="EMBL" id="FZNX01000004">
    <property type="protein sequence ID" value="SNR68030.1"/>
    <property type="molecule type" value="Genomic_DNA"/>
</dbReference>
<dbReference type="AlphaFoldDB" id="A0A238YAI0"/>